<accession>A0A2I0KWB4</accession>
<dbReference type="EMBL" id="PGOL01000311">
    <property type="protein sequence ID" value="PKI72751.1"/>
    <property type="molecule type" value="Genomic_DNA"/>
</dbReference>
<reference evidence="1 2" key="1">
    <citation type="submission" date="2017-11" db="EMBL/GenBank/DDBJ databases">
        <title>De-novo sequencing of pomegranate (Punica granatum L.) genome.</title>
        <authorList>
            <person name="Akparov Z."/>
            <person name="Amiraslanov A."/>
            <person name="Hajiyeva S."/>
            <person name="Abbasov M."/>
            <person name="Kaur K."/>
            <person name="Hamwieh A."/>
            <person name="Solovyev V."/>
            <person name="Salamov A."/>
            <person name="Braich B."/>
            <person name="Kosarev P."/>
            <person name="Mahmoud A."/>
            <person name="Hajiyev E."/>
            <person name="Babayeva S."/>
            <person name="Izzatullayeva V."/>
            <person name="Mammadov A."/>
            <person name="Mammadov A."/>
            <person name="Sharifova S."/>
            <person name="Ojaghi J."/>
            <person name="Eynullazada K."/>
            <person name="Bayramov B."/>
            <person name="Abdulazimova A."/>
            <person name="Shahmuradov I."/>
        </authorList>
    </citation>
    <scope>NUCLEOTIDE SEQUENCE [LARGE SCALE GENOMIC DNA]</scope>
    <source>
        <strain evidence="2">cv. AG2017</strain>
        <tissue evidence="1">Leaf</tissue>
    </source>
</reference>
<sequence length="102" mass="11714">MLRLSMNRRLSCNERLSLVHRLSLLHWLSLVHKLNLLHLLGYCIRCRIRRDLKKVSGCLGGYQVEVGCPVRLEAPWFEVEASSEPLLIGFDSLLILSSRAFP</sequence>
<comment type="caution">
    <text evidence="1">The sequence shown here is derived from an EMBL/GenBank/DDBJ whole genome shotgun (WGS) entry which is preliminary data.</text>
</comment>
<evidence type="ECO:0000313" key="2">
    <source>
        <dbReference type="Proteomes" id="UP000233551"/>
    </source>
</evidence>
<name>A0A2I0KWB4_PUNGR</name>
<protein>
    <submittedName>
        <fullName evidence="1">Uncharacterized protein</fullName>
    </submittedName>
</protein>
<keyword evidence="2" id="KW-1185">Reference proteome</keyword>
<dbReference type="Proteomes" id="UP000233551">
    <property type="component" value="Unassembled WGS sequence"/>
</dbReference>
<organism evidence="1 2">
    <name type="scientific">Punica granatum</name>
    <name type="common">Pomegranate</name>
    <dbReference type="NCBI Taxonomy" id="22663"/>
    <lineage>
        <taxon>Eukaryota</taxon>
        <taxon>Viridiplantae</taxon>
        <taxon>Streptophyta</taxon>
        <taxon>Embryophyta</taxon>
        <taxon>Tracheophyta</taxon>
        <taxon>Spermatophyta</taxon>
        <taxon>Magnoliopsida</taxon>
        <taxon>eudicotyledons</taxon>
        <taxon>Gunneridae</taxon>
        <taxon>Pentapetalae</taxon>
        <taxon>rosids</taxon>
        <taxon>malvids</taxon>
        <taxon>Myrtales</taxon>
        <taxon>Lythraceae</taxon>
        <taxon>Punica</taxon>
    </lineage>
</organism>
<dbReference type="AlphaFoldDB" id="A0A2I0KWB4"/>
<evidence type="ECO:0000313" key="1">
    <source>
        <dbReference type="EMBL" id="PKI72751.1"/>
    </source>
</evidence>
<gene>
    <name evidence="1" type="ORF">CRG98_006836</name>
</gene>
<proteinExistence type="predicted"/>